<dbReference type="Proteomes" id="UP000694920">
    <property type="component" value="Unplaced"/>
</dbReference>
<proteinExistence type="predicted"/>
<dbReference type="AlphaFoldDB" id="A0AAJ7C9D0"/>
<evidence type="ECO:0000313" key="2">
    <source>
        <dbReference type="Proteomes" id="UP000694920"/>
    </source>
</evidence>
<dbReference type="KEGG" id="ccin:107272459"/>
<dbReference type="GeneID" id="107272459"/>
<keyword evidence="2" id="KW-1185">Reference proteome</keyword>
<sequence>MSEGAENMLTRENNAEPTTRNEERPDDGNWTRRESPRSLDVFGDAGTYAQLGVRMVAGPLSQCRSFVVCGVSRLFKRVTCRRRTRSLARGLCLYDLVDRIEAWVTR</sequence>
<feature type="compositionally biased region" description="Basic and acidic residues" evidence="1">
    <location>
        <begin position="19"/>
        <end position="37"/>
    </location>
</feature>
<evidence type="ECO:0000313" key="3">
    <source>
        <dbReference type="RefSeq" id="XP_015605117.1"/>
    </source>
</evidence>
<feature type="region of interest" description="Disordered" evidence="1">
    <location>
        <begin position="1"/>
        <end position="38"/>
    </location>
</feature>
<dbReference type="RefSeq" id="XP_015605117.1">
    <property type="nucleotide sequence ID" value="XM_015749631.2"/>
</dbReference>
<protein>
    <submittedName>
        <fullName evidence="3">Uncharacterized protein LOC107272459</fullName>
    </submittedName>
</protein>
<evidence type="ECO:0000256" key="1">
    <source>
        <dbReference type="SAM" id="MobiDB-lite"/>
    </source>
</evidence>
<reference evidence="3" key="1">
    <citation type="submission" date="2025-08" db="UniProtKB">
        <authorList>
            <consortium name="RefSeq"/>
        </authorList>
    </citation>
    <scope>IDENTIFICATION</scope>
</reference>
<gene>
    <name evidence="3" type="primary">LOC107272459</name>
</gene>
<organism evidence="2 3">
    <name type="scientific">Cephus cinctus</name>
    <name type="common">Wheat stem sawfly</name>
    <dbReference type="NCBI Taxonomy" id="211228"/>
    <lineage>
        <taxon>Eukaryota</taxon>
        <taxon>Metazoa</taxon>
        <taxon>Ecdysozoa</taxon>
        <taxon>Arthropoda</taxon>
        <taxon>Hexapoda</taxon>
        <taxon>Insecta</taxon>
        <taxon>Pterygota</taxon>
        <taxon>Neoptera</taxon>
        <taxon>Endopterygota</taxon>
        <taxon>Hymenoptera</taxon>
        <taxon>Cephoidea</taxon>
        <taxon>Cephidae</taxon>
        <taxon>Cephus</taxon>
    </lineage>
</organism>
<name>A0AAJ7C9D0_CEPCN</name>
<accession>A0AAJ7C9D0</accession>